<feature type="binding site" evidence="7">
    <location>
        <position position="228"/>
    </location>
    <ligand>
        <name>sn-glycerol 3-phosphate</name>
        <dbReference type="ChEBI" id="CHEBI:57597"/>
    </ligand>
</feature>
<dbReference type="NCBIfam" id="NF000940">
    <property type="entry name" value="PRK00094.1-2"/>
    <property type="match status" value="1"/>
</dbReference>
<dbReference type="HAMAP" id="MF_00394">
    <property type="entry name" value="NAD_Glyc3P_dehydrog"/>
    <property type="match status" value="1"/>
</dbReference>
<feature type="binding site" evidence="7">
    <location>
        <position position="260"/>
    </location>
    <ligand>
        <name>NADPH</name>
        <dbReference type="ChEBI" id="CHEBI:57783"/>
    </ligand>
</feature>
<dbReference type="InterPro" id="IPR006109">
    <property type="entry name" value="G3P_DH_NAD-dep_C"/>
</dbReference>
<feature type="binding site" evidence="7">
    <location>
        <position position="29"/>
    </location>
    <ligand>
        <name>NADPH</name>
        <dbReference type="ChEBI" id="CHEBI:57783"/>
    </ligand>
</feature>
<evidence type="ECO:0000256" key="1">
    <source>
        <dbReference type="ARBA" id="ARBA00011009"/>
    </source>
</evidence>
<feature type="binding site" evidence="9">
    <location>
        <begin position="239"/>
        <end position="240"/>
    </location>
    <ligand>
        <name>substrate</name>
    </ligand>
</feature>
<dbReference type="PIRSF" id="PIRSF000114">
    <property type="entry name" value="Glycerol-3-P_dh"/>
    <property type="match status" value="1"/>
</dbReference>
<feature type="domain" description="Glycerol-3-phosphate dehydrogenase NAD-dependent N-terminal" evidence="13">
    <location>
        <begin position="2"/>
        <end position="144"/>
    </location>
</feature>
<feature type="binding site" evidence="7">
    <location>
        <position position="123"/>
    </location>
    <ligand>
        <name>sn-glycerol 3-phosphate</name>
        <dbReference type="ChEBI" id="CHEBI:57597"/>
    </ligand>
</feature>
<protein>
    <recommendedName>
        <fullName evidence="7">Glycerol-3-phosphate dehydrogenase [NAD(P)+]</fullName>
        <ecNumber evidence="7">1.1.1.94</ecNumber>
    </recommendedName>
    <alternativeName>
        <fullName evidence="7">NAD(P)(+)-dependent glycerol-3-phosphate dehydrogenase</fullName>
    </alternativeName>
    <alternativeName>
        <fullName evidence="7">NAD(P)H-dependent dihydroxyacetone-phosphate reductase</fullName>
    </alternativeName>
</protein>
<feature type="binding site" evidence="7">
    <location>
        <position position="125"/>
    </location>
    <ligand>
        <name>NADPH</name>
        <dbReference type="ChEBI" id="CHEBI:57783"/>
    </ligand>
</feature>
<comment type="pathway">
    <text evidence="7">Membrane lipid metabolism; glycerophospholipid metabolism.</text>
</comment>
<keyword evidence="7" id="KW-0963">Cytoplasm</keyword>
<dbReference type="InterPro" id="IPR011128">
    <property type="entry name" value="G3P_DH_NAD-dep_N"/>
</dbReference>
<keyword evidence="7 10" id="KW-0520">NAD</keyword>
<dbReference type="InterPro" id="IPR013328">
    <property type="entry name" value="6PGD_dom2"/>
</dbReference>
<gene>
    <name evidence="7" type="primary">gpsA</name>
    <name evidence="15" type="ORF">SAMN05421538_101264</name>
</gene>
<dbReference type="InterPro" id="IPR036291">
    <property type="entry name" value="NAD(P)-bd_dom_sf"/>
</dbReference>
<dbReference type="GO" id="GO:0141152">
    <property type="term" value="F:glycerol-3-phosphate dehydrogenase (NAD+) activity"/>
    <property type="evidence" value="ECO:0007669"/>
    <property type="project" value="RHEA"/>
</dbReference>
<dbReference type="PANTHER" id="PTHR11728:SF1">
    <property type="entry name" value="GLYCEROL-3-PHOSPHATE DEHYDROGENASE [NAD(+)] 2, CHLOROPLASTIC"/>
    <property type="match status" value="1"/>
</dbReference>
<sequence>MISILGGGAFGTALAVALSGSQKVTLWSRRLPVGGQSPRLPGVTIPAEVRCTDNLDSALSETVILALPTQVLGGFVGAHGASLDGRTLVNTAKGIDLESGESPSGLIARACPDARIATLTGPSFAVDIARGQPTALTLACADEDIEDLQHALSTPVLRLYRSDDLRGAELGGALKNVVAIAAGIAIGAGLGESARAALITRGFAEMTRFATRHGARPETLAGLSGLGDLVLTATSTLSRNYRYGHALGAGKAFDAAITVEGAKTAQAVSRIAAARGIAMPIADAVAELAQGRASVAESILELLRRPLKEE</sequence>
<feature type="binding site" evidence="7">
    <location>
        <position position="240"/>
    </location>
    <ligand>
        <name>sn-glycerol 3-phosphate</name>
        <dbReference type="ChEBI" id="CHEBI:57597"/>
    </ligand>
</feature>
<comment type="catalytic activity">
    <reaction evidence="7 12">
        <text>sn-glycerol 3-phosphate + NADP(+) = dihydroxyacetone phosphate + NADPH + H(+)</text>
        <dbReference type="Rhea" id="RHEA:11096"/>
        <dbReference type="ChEBI" id="CHEBI:15378"/>
        <dbReference type="ChEBI" id="CHEBI:57597"/>
        <dbReference type="ChEBI" id="CHEBI:57642"/>
        <dbReference type="ChEBI" id="CHEBI:57783"/>
        <dbReference type="ChEBI" id="CHEBI:58349"/>
        <dbReference type="EC" id="1.1.1.94"/>
    </reaction>
</comment>
<dbReference type="GO" id="GO:0008654">
    <property type="term" value="P:phospholipid biosynthetic process"/>
    <property type="evidence" value="ECO:0007669"/>
    <property type="project" value="UniProtKB-KW"/>
</dbReference>
<dbReference type="Pfam" id="PF01210">
    <property type="entry name" value="NAD_Gly3P_dh_N"/>
    <property type="match status" value="1"/>
</dbReference>
<evidence type="ECO:0000256" key="2">
    <source>
        <dbReference type="ARBA" id="ARBA00022516"/>
    </source>
</evidence>
<evidence type="ECO:0000256" key="6">
    <source>
        <dbReference type="ARBA" id="ARBA00023264"/>
    </source>
</evidence>
<dbReference type="OrthoDB" id="9812273at2"/>
<dbReference type="AlphaFoldDB" id="A0A1G6TEL6"/>
<keyword evidence="6 7" id="KW-1208">Phospholipid metabolism</keyword>
<organism evidence="15 16">
    <name type="scientific">Paracoccus isoporae</name>
    <dbReference type="NCBI Taxonomy" id="591205"/>
    <lineage>
        <taxon>Bacteria</taxon>
        <taxon>Pseudomonadati</taxon>
        <taxon>Pseudomonadota</taxon>
        <taxon>Alphaproteobacteria</taxon>
        <taxon>Rhodobacterales</taxon>
        <taxon>Paracoccaceae</taxon>
        <taxon>Paracoccus</taxon>
    </lineage>
</organism>
<keyword evidence="16" id="KW-1185">Reference proteome</keyword>
<dbReference type="GO" id="GO:0141153">
    <property type="term" value="F:glycerol-3-phosphate dehydrogenase (NADP+) activity"/>
    <property type="evidence" value="ECO:0007669"/>
    <property type="project" value="RHEA"/>
</dbReference>
<dbReference type="GO" id="GO:0006650">
    <property type="term" value="P:glycerophospholipid metabolic process"/>
    <property type="evidence" value="ECO:0007669"/>
    <property type="project" value="UniProtKB-UniRule"/>
</dbReference>
<dbReference type="PROSITE" id="PS00957">
    <property type="entry name" value="NAD_G3PDH"/>
    <property type="match status" value="1"/>
</dbReference>
<feature type="binding site" evidence="7">
    <location>
        <position position="175"/>
    </location>
    <ligand>
        <name>sn-glycerol 3-phosphate</name>
        <dbReference type="ChEBI" id="CHEBI:57597"/>
    </ligand>
</feature>
<feature type="binding site" evidence="7">
    <location>
        <position position="239"/>
    </location>
    <ligand>
        <name>NADPH</name>
        <dbReference type="ChEBI" id="CHEBI:57783"/>
    </ligand>
</feature>
<dbReference type="SUPFAM" id="SSF51735">
    <property type="entry name" value="NAD(P)-binding Rossmann-fold domains"/>
    <property type="match status" value="1"/>
</dbReference>
<feature type="binding site" evidence="9">
    <location>
        <position position="93"/>
    </location>
    <ligand>
        <name>substrate</name>
    </ligand>
</feature>
<dbReference type="PANTHER" id="PTHR11728">
    <property type="entry name" value="GLYCEROL-3-PHOSPHATE DEHYDROGENASE"/>
    <property type="match status" value="1"/>
</dbReference>
<dbReference type="GO" id="GO:0005975">
    <property type="term" value="P:carbohydrate metabolic process"/>
    <property type="evidence" value="ECO:0007669"/>
    <property type="project" value="InterPro"/>
</dbReference>
<feature type="binding site" evidence="10">
    <location>
        <position position="239"/>
    </location>
    <ligand>
        <name>NAD(+)</name>
        <dbReference type="ChEBI" id="CHEBI:57540"/>
    </ligand>
</feature>
<comment type="caution">
    <text evidence="7">Lacks conserved residue(s) required for the propagation of feature annotation.</text>
</comment>
<evidence type="ECO:0000256" key="8">
    <source>
        <dbReference type="PIRSR" id="PIRSR000114-1"/>
    </source>
</evidence>
<evidence type="ECO:0000256" key="3">
    <source>
        <dbReference type="ARBA" id="ARBA00023002"/>
    </source>
</evidence>
<evidence type="ECO:0000256" key="12">
    <source>
        <dbReference type="RuleBase" id="RU000439"/>
    </source>
</evidence>
<comment type="subcellular location">
    <subcellularLocation>
        <location evidence="7">Cytoplasm</location>
    </subcellularLocation>
</comment>
<dbReference type="EMBL" id="FNAH01000001">
    <property type="protein sequence ID" value="SDD27520.1"/>
    <property type="molecule type" value="Genomic_DNA"/>
</dbReference>
<dbReference type="Gene3D" id="3.40.50.720">
    <property type="entry name" value="NAD(P)-binding Rossmann-like Domain"/>
    <property type="match status" value="1"/>
</dbReference>
<comment type="catalytic activity">
    <reaction evidence="7">
        <text>sn-glycerol 3-phosphate + NAD(+) = dihydroxyacetone phosphate + NADH + H(+)</text>
        <dbReference type="Rhea" id="RHEA:11092"/>
        <dbReference type="ChEBI" id="CHEBI:15378"/>
        <dbReference type="ChEBI" id="CHEBI:57540"/>
        <dbReference type="ChEBI" id="CHEBI:57597"/>
        <dbReference type="ChEBI" id="CHEBI:57642"/>
        <dbReference type="ChEBI" id="CHEBI:57945"/>
        <dbReference type="EC" id="1.1.1.94"/>
    </reaction>
</comment>
<keyword evidence="3 7" id="KW-0560">Oxidoreductase</keyword>
<feature type="domain" description="Glycerol-3-phosphate dehydrogenase NAD-dependent C-terminal" evidence="14">
    <location>
        <begin position="164"/>
        <end position="298"/>
    </location>
</feature>
<keyword evidence="2 7" id="KW-0444">Lipid biosynthesis</keyword>
<evidence type="ECO:0000259" key="14">
    <source>
        <dbReference type="Pfam" id="PF07479"/>
    </source>
</evidence>
<dbReference type="Proteomes" id="UP000199344">
    <property type="component" value="Unassembled WGS sequence"/>
</dbReference>
<feature type="binding site" evidence="7">
    <location>
        <position position="93"/>
    </location>
    <ligand>
        <name>sn-glycerol 3-phosphate</name>
        <dbReference type="ChEBI" id="CHEBI:57597"/>
    </ligand>
</feature>
<dbReference type="Pfam" id="PF07479">
    <property type="entry name" value="NAD_Gly3P_dh_C"/>
    <property type="match status" value="1"/>
</dbReference>
<keyword evidence="4 7" id="KW-0443">Lipid metabolism</keyword>
<dbReference type="GO" id="GO:0046167">
    <property type="term" value="P:glycerol-3-phosphate biosynthetic process"/>
    <property type="evidence" value="ECO:0007669"/>
    <property type="project" value="UniProtKB-UniRule"/>
</dbReference>
<keyword evidence="7" id="KW-0547">Nucleotide-binding</keyword>
<keyword evidence="7" id="KW-0521">NADP</keyword>
<dbReference type="GO" id="GO:0005829">
    <property type="term" value="C:cytosol"/>
    <property type="evidence" value="ECO:0007669"/>
    <property type="project" value="TreeGrafter"/>
</dbReference>
<comment type="function">
    <text evidence="7">Catalyzes the reduction of the glycolytic intermediate dihydroxyacetone phosphate (DHAP) to sn-glycerol 3-phosphate (G3P), the key precursor for phospholipid synthesis.</text>
</comment>
<feature type="active site" description="Proton acceptor" evidence="7 8">
    <location>
        <position position="175"/>
    </location>
</feature>
<feature type="binding site" evidence="7">
    <location>
        <position position="30"/>
    </location>
    <ligand>
        <name>NADPH</name>
        <dbReference type="ChEBI" id="CHEBI:57783"/>
    </ligand>
</feature>
<reference evidence="15 16" key="1">
    <citation type="submission" date="2016-10" db="EMBL/GenBank/DDBJ databases">
        <authorList>
            <person name="de Groot N.N."/>
        </authorList>
    </citation>
    <scope>NUCLEOTIDE SEQUENCE [LARGE SCALE GENOMIC DNA]</scope>
    <source>
        <strain evidence="15 16">DSM 22220</strain>
    </source>
</reference>
<evidence type="ECO:0000256" key="7">
    <source>
        <dbReference type="HAMAP-Rule" id="MF_00394"/>
    </source>
</evidence>
<feature type="binding site" evidence="7">
    <location>
        <position position="238"/>
    </location>
    <ligand>
        <name>sn-glycerol 3-phosphate</name>
        <dbReference type="ChEBI" id="CHEBI:57597"/>
    </ligand>
</feature>
<evidence type="ECO:0000256" key="5">
    <source>
        <dbReference type="ARBA" id="ARBA00023209"/>
    </source>
</evidence>
<evidence type="ECO:0000256" key="4">
    <source>
        <dbReference type="ARBA" id="ARBA00023098"/>
    </source>
</evidence>
<evidence type="ECO:0000256" key="10">
    <source>
        <dbReference type="PIRSR" id="PIRSR000114-3"/>
    </source>
</evidence>
<evidence type="ECO:0000313" key="16">
    <source>
        <dbReference type="Proteomes" id="UP000199344"/>
    </source>
</evidence>
<evidence type="ECO:0000256" key="9">
    <source>
        <dbReference type="PIRSR" id="PIRSR000114-2"/>
    </source>
</evidence>
<keyword evidence="5 7" id="KW-0594">Phospholipid biosynthesis</keyword>
<dbReference type="PRINTS" id="PR00077">
    <property type="entry name" value="GPDHDRGNASE"/>
</dbReference>
<dbReference type="GO" id="GO:0051287">
    <property type="term" value="F:NAD binding"/>
    <property type="evidence" value="ECO:0007669"/>
    <property type="project" value="InterPro"/>
</dbReference>
<proteinExistence type="inferred from homology"/>
<feature type="binding site" evidence="7">
    <location>
        <position position="239"/>
    </location>
    <ligand>
        <name>sn-glycerol 3-phosphate</name>
        <dbReference type="ChEBI" id="CHEBI:57597"/>
    </ligand>
</feature>
<feature type="binding site" evidence="7">
    <location>
        <position position="93"/>
    </location>
    <ligand>
        <name>NADPH</name>
        <dbReference type="ChEBI" id="CHEBI:57783"/>
    </ligand>
</feature>
<dbReference type="InterPro" id="IPR006168">
    <property type="entry name" value="G3P_DH_NAD-dep"/>
</dbReference>
<dbReference type="EC" id="1.1.1.94" evidence="7"/>
<evidence type="ECO:0000259" key="13">
    <source>
        <dbReference type="Pfam" id="PF01210"/>
    </source>
</evidence>
<evidence type="ECO:0000256" key="11">
    <source>
        <dbReference type="RuleBase" id="RU000437"/>
    </source>
</evidence>
<comment type="similarity">
    <text evidence="1 7 11">Belongs to the NAD-dependent glycerol-3-phosphate dehydrogenase family.</text>
</comment>
<dbReference type="GO" id="GO:0046168">
    <property type="term" value="P:glycerol-3-phosphate catabolic process"/>
    <property type="evidence" value="ECO:0007669"/>
    <property type="project" value="InterPro"/>
</dbReference>
<accession>A0A1G6TEL6</accession>
<evidence type="ECO:0000313" key="15">
    <source>
        <dbReference type="EMBL" id="SDD27520.1"/>
    </source>
</evidence>
<dbReference type="UniPathway" id="UPA00940"/>
<dbReference type="InterPro" id="IPR008927">
    <property type="entry name" value="6-PGluconate_DH-like_C_sf"/>
</dbReference>
<name>A0A1G6TEL6_9RHOB</name>
<dbReference type="SUPFAM" id="SSF48179">
    <property type="entry name" value="6-phosphogluconate dehydrogenase C-terminal domain-like"/>
    <property type="match status" value="1"/>
</dbReference>
<dbReference type="RefSeq" id="WP_090520157.1">
    <property type="nucleotide sequence ID" value="NZ_FNAH01000001.1"/>
</dbReference>
<dbReference type="STRING" id="591205.SAMN05421538_101264"/>
<dbReference type="Gene3D" id="1.10.1040.10">
    <property type="entry name" value="N-(1-d-carboxylethyl)-l-norvaline Dehydrogenase, domain 2"/>
    <property type="match status" value="1"/>
</dbReference>
<dbReference type="NCBIfam" id="NF000942">
    <property type="entry name" value="PRK00094.1-4"/>
    <property type="match status" value="1"/>
</dbReference>
<feature type="binding site" evidence="10">
    <location>
        <position position="125"/>
    </location>
    <ligand>
        <name>NAD(+)</name>
        <dbReference type="ChEBI" id="CHEBI:57540"/>
    </ligand>
</feature>
<feature type="binding site" evidence="7">
    <location>
        <position position="10"/>
    </location>
    <ligand>
        <name>NADPH</name>
        <dbReference type="ChEBI" id="CHEBI:57783"/>
    </ligand>
</feature>
<feature type="binding site" evidence="10">
    <location>
        <begin position="6"/>
        <end position="11"/>
    </location>
    <ligand>
        <name>NAD(+)</name>
        <dbReference type="ChEBI" id="CHEBI:57540"/>
    </ligand>
</feature>
<feature type="binding site" evidence="7">
    <location>
        <position position="121"/>
    </location>
    <ligand>
        <name>sn-glycerol 3-phosphate</name>
        <dbReference type="ChEBI" id="CHEBI:57597"/>
    </ligand>
</feature>